<accession>A0A9P8VR58</accession>
<dbReference type="AlphaFoldDB" id="A0A9P8VR58"/>
<organism evidence="1 2">
    <name type="scientific">Thelonectria olida</name>
    <dbReference type="NCBI Taxonomy" id="1576542"/>
    <lineage>
        <taxon>Eukaryota</taxon>
        <taxon>Fungi</taxon>
        <taxon>Dikarya</taxon>
        <taxon>Ascomycota</taxon>
        <taxon>Pezizomycotina</taxon>
        <taxon>Sordariomycetes</taxon>
        <taxon>Hypocreomycetidae</taxon>
        <taxon>Hypocreales</taxon>
        <taxon>Nectriaceae</taxon>
        <taxon>Thelonectria</taxon>
    </lineage>
</organism>
<gene>
    <name evidence="1" type="ORF">B0T10DRAFT_611258</name>
</gene>
<keyword evidence="2" id="KW-1185">Reference proteome</keyword>
<evidence type="ECO:0000313" key="1">
    <source>
        <dbReference type="EMBL" id="KAH6871426.1"/>
    </source>
</evidence>
<comment type="caution">
    <text evidence="1">The sequence shown here is derived from an EMBL/GenBank/DDBJ whole genome shotgun (WGS) entry which is preliminary data.</text>
</comment>
<dbReference type="OrthoDB" id="4501419at2759"/>
<name>A0A9P8VR58_9HYPO</name>
<dbReference type="EMBL" id="JAGPYM010000055">
    <property type="protein sequence ID" value="KAH6871426.1"/>
    <property type="molecule type" value="Genomic_DNA"/>
</dbReference>
<reference evidence="1 2" key="1">
    <citation type="journal article" date="2021" name="Nat. Commun.">
        <title>Genetic determinants of endophytism in the Arabidopsis root mycobiome.</title>
        <authorList>
            <person name="Mesny F."/>
            <person name="Miyauchi S."/>
            <person name="Thiergart T."/>
            <person name="Pickel B."/>
            <person name="Atanasova L."/>
            <person name="Karlsson M."/>
            <person name="Huettel B."/>
            <person name="Barry K.W."/>
            <person name="Haridas S."/>
            <person name="Chen C."/>
            <person name="Bauer D."/>
            <person name="Andreopoulos W."/>
            <person name="Pangilinan J."/>
            <person name="LaButti K."/>
            <person name="Riley R."/>
            <person name="Lipzen A."/>
            <person name="Clum A."/>
            <person name="Drula E."/>
            <person name="Henrissat B."/>
            <person name="Kohler A."/>
            <person name="Grigoriev I.V."/>
            <person name="Martin F.M."/>
            <person name="Hacquard S."/>
        </authorList>
    </citation>
    <scope>NUCLEOTIDE SEQUENCE [LARGE SCALE GENOMIC DNA]</scope>
    <source>
        <strain evidence="1 2">MPI-CAGE-CH-0241</strain>
    </source>
</reference>
<sequence>MRPASRSSLDWRVEKKSILMLDITRLYLNYVESAVPANIFSKQGYKRLPLETWRDILDLAAQDDNSHTYCLVQPRSLEQSKTGSTTLLCAEVTERNTCGSLKDVNLV</sequence>
<evidence type="ECO:0000313" key="2">
    <source>
        <dbReference type="Proteomes" id="UP000777438"/>
    </source>
</evidence>
<proteinExistence type="predicted"/>
<dbReference type="Proteomes" id="UP000777438">
    <property type="component" value="Unassembled WGS sequence"/>
</dbReference>
<protein>
    <submittedName>
        <fullName evidence="1">Uncharacterized protein</fullName>
    </submittedName>
</protein>